<feature type="domain" description="Phasin" evidence="1">
    <location>
        <begin position="32"/>
        <end position="130"/>
    </location>
</feature>
<keyword evidence="3" id="KW-1185">Reference proteome</keyword>
<dbReference type="RefSeq" id="WP_085934331.1">
    <property type="nucleotide sequence ID" value="NZ_FUWJ01000002.1"/>
</dbReference>
<name>A0A1T4P9F5_9HYPH</name>
<gene>
    <name evidence="2" type="ORF">SAMN02745126_02677</name>
</gene>
<proteinExistence type="predicted"/>
<dbReference type="EMBL" id="FUWJ01000002">
    <property type="protein sequence ID" value="SJZ88011.1"/>
    <property type="molecule type" value="Genomic_DNA"/>
</dbReference>
<sequence>MYANGAFKNPFTDFDFTKIAGEFKFPAFNVESIVEANRKNLAAVTTASTSAVESLKSIAQRQGDMIRAAMEDFSKHGSEVLAAATFEEKAAKQIDFAKKSYDAALANAKEIGDLYTKGQTEAFNALNERIAQLTDEVKAAIAKK</sequence>
<evidence type="ECO:0000313" key="2">
    <source>
        <dbReference type="EMBL" id="SJZ88011.1"/>
    </source>
</evidence>
<dbReference type="AlphaFoldDB" id="A0A1T4P9F5"/>
<dbReference type="STRING" id="225324.SAMN02745126_02677"/>
<organism evidence="2 3">
    <name type="scientific">Enhydrobacter aerosaccus</name>
    <dbReference type="NCBI Taxonomy" id="225324"/>
    <lineage>
        <taxon>Bacteria</taxon>
        <taxon>Pseudomonadati</taxon>
        <taxon>Pseudomonadota</taxon>
        <taxon>Alphaproteobacteria</taxon>
        <taxon>Hyphomicrobiales</taxon>
        <taxon>Enhydrobacter</taxon>
    </lineage>
</organism>
<dbReference type="Proteomes" id="UP000190092">
    <property type="component" value="Unassembled WGS sequence"/>
</dbReference>
<evidence type="ECO:0000313" key="3">
    <source>
        <dbReference type="Proteomes" id="UP000190092"/>
    </source>
</evidence>
<dbReference type="InterPro" id="IPR018968">
    <property type="entry name" value="Phasin"/>
</dbReference>
<protein>
    <submittedName>
        <fullName evidence="2">Phasin family protein</fullName>
    </submittedName>
</protein>
<dbReference type="NCBIfam" id="TIGR01841">
    <property type="entry name" value="phasin"/>
    <property type="match status" value="1"/>
</dbReference>
<evidence type="ECO:0000259" key="1">
    <source>
        <dbReference type="Pfam" id="PF09361"/>
    </source>
</evidence>
<accession>A0A1T4P9F5</accession>
<reference evidence="3" key="1">
    <citation type="submission" date="2017-02" db="EMBL/GenBank/DDBJ databases">
        <authorList>
            <person name="Varghese N."/>
            <person name="Submissions S."/>
        </authorList>
    </citation>
    <scope>NUCLEOTIDE SEQUENCE [LARGE SCALE GENOMIC DNA]</scope>
    <source>
        <strain evidence="3">ATCC 27094</strain>
    </source>
</reference>
<dbReference type="OrthoDB" id="9812006at2"/>
<dbReference type="InterPro" id="IPR010127">
    <property type="entry name" value="Phasin_subfam-1"/>
</dbReference>
<dbReference type="Pfam" id="PF09361">
    <property type="entry name" value="Phasin_2"/>
    <property type="match status" value="1"/>
</dbReference>